<proteinExistence type="predicted"/>
<feature type="chain" id="PRO_5045258522" evidence="2">
    <location>
        <begin position="25"/>
        <end position="131"/>
    </location>
</feature>
<keyword evidence="4" id="KW-1185">Reference proteome</keyword>
<evidence type="ECO:0000313" key="3">
    <source>
        <dbReference type="EMBL" id="MFC3087412.1"/>
    </source>
</evidence>
<sequence>MTRTSPVLALILALTAAFALPAEAKNKHCPPGLAKKDVPCVPPGQAKKWDRADRDHDHDHDHDHDDDWHWHAGDRVRGDYVLIPRSEWERLRLRDYRDGSTYLRTDNQIFRVMRDTLVVIEAVRILDRVLN</sequence>
<comment type="caution">
    <text evidence="3">The sequence shown here is derived from an EMBL/GenBank/DDBJ whole genome shotgun (WGS) entry which is preliminary data.</text>
</comment>
<dbReference type="RefSeq" id="WP_197641657.1">
    <property type="nucleotide sequence ID" value="NZ_JAEACP010000001.1"/>
</dbReference>
<gene>
    <name evidence="3" type="ORF">ACFOD6_15295</name>
</gene>
<dbReference type="Proteomes" id="UP001595445">
    <property type="component" value="Unassembled WGS sequence"/>
</dbReference>
<dbReference type="EMBL" id="JBHRSM010000025">
    <property type="protein sequence ID" value="MFC3087412.1"/>
    <property type="molecule type" value="Genomic_DNA"/>
</dbReference>
<feature type="compositionally biased region" description="Basic and acidic residues" evidence="1">
    <location>
        <begin position="47"/>
        <end position="65"/>
    </location>
</feature>
<feature type="region of interest" description="Disordered" evidence="1">
    <location>
        <begin position="26"/>
        <end position="65"/>
    </location>
</feature>
<accession>A0ABV7DW99</accession>
<evidence type="ECO:0000256" key="2">
    <source>
        <dbReference type="SAM" id="SignalP"/>
    </source>
</evidence>
<keyword evidence="2" id="KW-0732">Signal</keyword>
<evidence type="ECO:0000313" key="4">
    <source>
        <dbReference type="Proteomes" id="UP001595445"/>
    </source>
</evidence>
<name>A0ABV7DW99_9RHOB</name>
<protein>
    <submittedName>
        <fullName evidence="3">Excinuclease ABC subunit A</fullName>
    </submittedName>
</protein>
<reference evidence="4" key="1">
    <citation type="journal article" date="2019" name="Int. J. Syst. Evol. Microbiol.">
        <title>The Global Catalogue of Microorganisms (GCM) 10K type strain sequencing project: providing services to taxonomists for standard genome sequencing and annotation.</title>
        <authorList>
            <consortium name="The Broad Institute Genomics Platform"/>
            <consortium name="The Broad Institute Genome Sequencing Center for Infectious Disease"/>
            <person name="Wu L."/>
            <person name="Ma J."/>
        </authorList>
    </citation>
    <scope>NUCLEOTIDE SEQUENCE [LARGE SCALE GENOMIC DNA]</scope>
    <source>
        <strain evidence="4">KCTC 62102</strain>
    </source>
</reference>
<evidence type="ECO:0000256" key="1">
    <source>
        <dbReference type="SAM" id="MobiDB-lite"/>
    </source>
</evidence>
<feature type="signal peptide" evidence="2">
    <location>
        <begin position="1"/>
        <end position="24"/>
    </location>
</feature>
<organism evidence="3 4">
    <name type="scientific">Tabrizicola soli</name>
    <dbReference type="NCBI Taxonomy" id="2185115"/>
    <lineage>
        <taxon>Bacteria</taxon>
        <taxon>Pseudomonadati</taxon>
        <taxon>Pseudomonadota</taxon>
        <taxon>Alphaproteobacteria</taxon>
        <taxon>Rhodobacterales</taxon>
        <taxon>Paracoccaceae</taxon>
        <taxon>Tabrizicola</taxon>
    </lineage>
</organism>